<dbReference type="GO" id="GO:0003700">
    <property type="term" value="F:DNA-binding transcription factor activity"/>
    <property type="evidence" value="ECO:0007669"/>
    <property type="project" value="TreeGrafter"/>
</dbReference>
<dbReference type="Gene3D" id="1.10.357.10">
    <property type="entry name" value="Tetracycline Repressor, domain 2"/>
    <property type="match status" value="1"/>
</dbReference>
<proteinExistence type="predicted"/>
<dbReference type="Pfam" id="PF00440">
    <property type="entry name" value="TetR_N"/>
    <property type="match status" value="1"/>
</dbReference>
<keyword evidence="3 5" id="KW-0238">DNA-binding</keyword>
<dbReference type="SUPFAM" id="SSF46689">
    <property type="entry name" value="Homeodomain-like"/>
    <property type="match status" value="1"/>
</dbReference>
<dbReference type="InterPro" id="IPR009057">
    <property type="entry name" value="Homeodomain-like_sf"/>
</dbReference>
<evidence type="ECO:0000256" key="1">
    <source>
        <dbReference type="ARBA" id="ARBA00022491"/>
    </source>
</evidence>
<dbReference type="GO" id="GO:0046677">
    <property type="term" value="P:response to antibiotic"/>
    <property type="evidence" value="ECO:0007669"/>
    <property type="project" value="InterPro"/>
</dbReference>
<dbReference type="OrthoDB" id="3819648at2"/>
<feature type="DNA-binding region" description="H-T-H motif" evidence="5">
    <location>
        <begin position="27"/>
        <end position="46"/>
    </location>
</feature>
<dbReference type="GO" id="GO:0000976">
    <property type="term" value="F:transcription cis-regulatory region binding"/>
    <property type="evidence" value="ECO:0007669"/>
    <property type="project" value="TreeGrafter"/>
</dbReference>
<dbReference type="InterPro" id="IPR036271">
    <property type="entry name" value="Tet_transcr_reg_TetR-rel_C_sf"/>
</dbReference>
<dbReference type="PANTHER" id="PTHR30055">
    <property type="entry name" value="HTH-TYPE TRANSCRIPTIONAL REGULATOR RUTR"/>
    <property type="match status" value="1"/>
</dbReference>
<dbReference type="RefSeq" id="WP_153412633.1">
    <property type="nucleotide sequence ID" value="NZ_WEGK01000010.1"/>
</dbReference>
<reference evidence="8 9" key="1">
    <citation type="submission" date="2019-10" db="EMBL/GenBank/DDBJ databases">
        <title>Nocardia macrotermitis sp. nov. and Nocardia aurantia sp. nov., isolated from the gut of fungus growing-termite Macrotermes natalensis.</title>
        <authorList>
            <person name="Benndorf R."/>
            <person name="Schwitalla J."/>
            <person name="Martin K."/>
            <person name="De Beer W."/>
            <person name="Kaster A.-K."/>
            <person name="Vollmers J."/>
            <person name="Poulsen M."/>
            <person name="Beemelmanns C."/>
        </authorList>
    </citation>
    <scope>NUCLEOTIDE SEQUENCE [LARGE SCALE GENOMIC DNA]</scope>
    <source>
        <strain evidence="8 9">RB20</strain>
    </source>
</reference>
<evidence type="ECO:0000313" key="9">
    <source>
        <dbReference type="Proteomes" id="UP000438448"/>
    </source>
</evidence>
<dbReference type="PRINTS" id="PR00400">
    <property type="entry name" value="TETREPRESSOR"/>
</dbReference>
<name>A0A7K0D804_9NOCA</name>
<dbReference type="PANTHER" id="PTHR30055:SF151">
    <property type="entry name" value="TRANSCRIPTIONAL REGULATORY PROTEIN"/>
    <property type="match status" value="1"/>
</dbReference>
<keyword evidence="1" id="KW-0678">Repressor</keyword>
<dbReference type="GO" id="GO:0045892">
    <property type="term" value="P:negative regulation of DNA-templated transcription"/>
    <property type="evidence" value="ECO:0007669"/>
    <property type="project" value="InterPro"/>
</dbReference>
<evidence type="ECO:0000256" key="6">
    <source>
        <dbReference type="SAM" id="MobiDB-lite"/>
    </source>
</evidence>
<dbReference type="PRINTS" id="PR00455">
    <property type="entry name" value="HTHTETR"/>
</dbReference>
<sequence>MPKGITREKVVEAALALLDDEGIDGVTVRALAQRLDVRAPALYWHLRNKQELLDEMSTTVLRRIADVLPAPGSSWREDLAAYARVLRAEYLRHRDGARVFSGARVSDPEVVVRIKEPLYRSWTEAGLTLVQADDALDVVVAFVVGFVIEEQERLQSADTDPTRYSLAERDAGLGEHAPLTKVAGHLRDDSDQRFERHLGIVLDGLATRHDRADPPGTTAPTHPNGRDMR</sequence>
<organism evidence="8 9">
    <name type="scientific">Nocardia macrotermitis</name>
    <dbReference type="NCBI Taxonomy" id="2585198"/>
    <lineage>
        <taxon>Bacteria</taxon>
        <taxon>Bacillati</taxon>
        <taxon>Actinomycetota</taxon>
        <taxon>Actinomycetes</taxon>
        <taxon>Mycobacteriales</taxon>
        <taxon>Nocardiaceae</taxon>
        <taxon>Nocardia</taxon>
    </lineage>
</organism>
<keyword evidence="2" id="KW-0805">Transcription regulation</keyword>
<evidence type="ECO:0000256" key="3">
    <source>
        <dbReference type="ARBA" id="ARBA00023125"/>
    </source>
</evidence>
<feature type="region of interest" description="Disordered" evidence="6">
    <location>
        <begin position="206"/>
        <end position="229"/>
    </location>
</feature>
<dbReference type="InterPro" id="IPR050109">
    <property type="entry name" value="HTH-type_TetR-like_transc_reg"/>
</dbReference>
<dbReference type="Gene3D" id="1.10.10.60">
    <property type="entry name" value="Homeodomain-like"/>
    <property type="match status" value="1"/>
</dbReference>
<dbReference type="Pfam" id="PF02909">
    <property type="entry name" value="TetR_C_1"/>
    <property type="match status" value="1"/>
</dbReference>
<keyword evidence="4" id="KW-0804">Transcription</keyword>
<dbReference type="EMBL" id="WEGK01000010">
    <property type="protein sequence ID" value="MQY21699.1"/>
    <property type="molecule type" value="Genomic_DNA"/>
</dbReference>
<dbReference type="Proteomes" id="UP000438448">
    <property type="component" value="Unassembled WGS sequence"/>
</dbReference>
<accession>A0A7K0D804</accession>
<dbReference type="PROSITE" id="PS50977">
    <property type="entry name" value="HTH_TETR_2"/>
    <property type="match status" value="1"/>
</dbReference>
<gene>
    <name evidence="8" type="primary">tetR_6</name>
    <name evidence="8" type="ORF">NRB20_48120</name>
</gene>
<dbReference type="InterPro" id="IPR004111">
    <property type="entry name" value="Repressor_TetR_C"/>
</dbReference>
<protein>
    <submittedName>
        <fullName evidence="8">PE-PGRS family protein</fullName>
    </submittedName>
</protein>
<dbReference type="SUPFAM" id="SSF48498">
    <property type="entry name" value="Tetracyclin repressor-like, C-terminal domain"/>
    <property type="match status" value="1"/>
</dbReference>
<keyword evidence="9" id="KW-1185">Reference proteome</keyword>
<evidence type="ECO:0000256" key="2">
    <source>
        <dbReference type="ARBA" id="ARBA00023015"/>
    </source>
</evidence>
<feature type="domain" description="HTH tetR-type" evidence="7">
    <location>
        <begin position="4"/>
        <end position="64"/>
    </location>
</feature>
<comment type="caution">
    <text evidence="8">The sequence shown here is derived from an EMBL/GenBank/DDBJ whole genome shotgun (WGS) entry which is preliminary data.</text>
</comment>
<evidence type="ECO:0000313" key="8">
    <source>
        <dbReference type="EMBL" id="MQY21699.1"/>
    </source>
</evidence>
<dbReference type="InterPro" id="IPR003012">
    <property type="entry name" value="Tet_transcr_reg_TetR"/>
</dbReference>
<evidence type="ECO:0000256" key="4">
    <source>
        <dbReference type="ARBA" id="ARBA00023163"/>
    </source>
</evidence>
<dbReference type="AlphaFoldDB" id="A0A7K0D804"/>
<dbReference type="InterPro" id="IPR001647">
    <property type="entry name" value="HTH_TetR"/>
</dbReference>
<evidence type="ECO:0000256" key="5">
    <source>
        <dbReference type="PROSITE-ProRule" id="PRU00335"/>
    </source>
</evidence>
<evidence type="ECO:0000259" key="7">
    <source>
        <dbReference type="PROSITE" id="PS50977"/>
    </source>
</evidence>